<organism evidence="2 3">
    <name type="scientific">Pseudomonas amygdali pv. mori str. 301020</name>
    <dbReference type="NCBI Taxonomy" id="629261"/>
    <lineage>
        <taxon>Bacteria</taxon>
        <taxon>Pseudomonadati</taxon>
        <taxon>Pseudomonadota</taxon>
        <taxon>Gammaproteobacteria</taxon>
        <taxon>Pseudomonadales</taxon>
        <taxon>Pseudomonadaceae</taxon>
        <taxon>Pseudomonas</taxon>
        <taxon>Pseudomonas amygdali</taxon>
    </lineage>
</organism>
<gene>
    <name evidence="2" type="ORF">PSYMO_26044</name>
</gene>
<proteinExistence type="predicted"/>
<dbReference type="EMBL" id="AEAG01001018">
    <property type="protein sequence ID" value="EGH24725.1"/>
    <property type="molecule type" value="Genomic_DNA"/>
</dbReference>
<evidence type="ECO:0000313" key="2">
    <source>
        <dbReference type="EMBL" id="EGH24725.1"/>
    </source>
</evidence>
<feature type="transmembrane region" description="Helical" evidence="1">
    <location>
        <begin position="31"/>
        <end position="55"/>
    </location>
</feature>
<dbReference type="AlphaFoldDB" id="A0A656GGT7"/>
<dbReference type="Proteomes" id="UP000003465">
    <property type="component" value="Unassembled WGS sequence"/>
</dbReference>
<keyword evidence="1" id="KW-0472">Membrane</keyword>
<keyword evidence="1" id="KW-1133">Transmembrane helix</keyword>
<evidence type="ECO:0000256" key="1">
    <source>
        <dbReference type="SAM" id="Phobius"/>
    </source>
</evidence>
<sequence length="58" mass="6027">VLVLVLVLVGAVMGRIPLSSGKLAGNKTMPSVAAFFLGASVLKCFSAILLFFAWLTST</sequence>
<feature type="non-terminal residue" evidence="2">
    <location>
        <position position="1"/>
    </location>
</feature>
<protein>
    <submittedName>
        <fullName evidence="2">Uncharacterized protein</fullName>
    </submittedName>
</protein>
<keyword evidence="1" id="KW-0812">Transmembrane</keyword>
<evidence type="ECO:0000313" key="3">
    <source>
        <dbReference type="Proteomes" id="UP000003465"/>
    </source>
</evidence>
<name>A0A656GGT7_PSEA0</name>
<comment type="caution">
    <text evidence="2">The sequence shown here is derived from an EMBL/GenBank/DDBJ whole genome shotgun (WGS) entry which is preliminary data.</text>
</comment>
<accession>A0A656GGT7</accession>
<reference evidence="2 3" key="1">
    <citation type="journal article" date="2011" name="PLoS Pathog.">
        <title>Dynamic evolution of pathogenicity revealed by sequencing and comparative genomics of 19 Pseudomonas syringae isolates.</title>
        <authorList>
            <person name="Baltrus D.A."/>
            <person name="Nishimura M.T."/>
            <person name="Romanchuk A."/>
            <person name="Chang J.H."/>
            <person name="Mukhtar M.S."/>
            <person name="Cherkis K."/>
            <person name="Roach J."/>
            <person name="Grant S.R."/>
            <person name="Jones C.D."/>
            <person name="Dangl J.L."/>
        </authorList>
    </citation>
    <scope>NUCLEOTIDE SEQUENCE [LARGE SCALE GENOMIC DNA]</scope>
    <source>
        <strain evidence="2 3">301020</strain>
    </source>
</reference>